<dbReference type="Proteomes" id="UP001432027">
    <property type="component" value="Unassembled WGS sequence"/>
</dbReference>
<reference evidence="1" key="1">
    <citation type="submission" date="2023-10" db="EMBL/GenBank/DDBJ databases">
        <title>Genome assembly of Pristionchus species.</title>
        <authorList>
            <person name="Yoshida K."/>
            <person name="Sommer R.J."/>
        </authorList>
    </citation>
    <scope>NUCLEOTIDE SEQUENCE</scope>
    <source>
        <strain evidence="1">RS0144</strain>
    </source>
</reference>
<accession>A0AAV5SN51</accession>
<organism evidence="1 2">
    <name type="scientific">Pristionchus entomophagus</name>
    <dbReference type="NCBI Taxonomy" id="358040"/>
    <lineage>
        <taxon>Eukaryota</taxon>
        <taxon>Metazoa</taxon>
        <taxon>Ecdysozoa</taxon>
        <taxon>Nematoda</taxon>
        <taxon>Chromadorea</taxon>
        <taxon>Rhabditida</taxon>
        <taxon>Rhabditina</taxon>
        <taxon>Diplogasteromorpha</taxon>
        <taxon>Diplogasteroidea</taxon>
        <taxon>Neodiplogasteridae</taxon>
        <taxon>Pristionchus</taxon>
    </lineage>
</organism>
<dbReference type="EMBL" id="BTSX01000001">
    <property type="protein sequence ID" value="GMS81036.1"/>
    <property type="molecule type" value="Genomic_DNA"/>
</dbReference>
<keyword evidence="2" id="KW-1185">Reference proteome</keyword>
<evidence type="ECO:0000313" key="1">
    <source>
        <dbReference type="EMBL" id="GMS81036.1"/>
    </source>
</evidence>
<comment type="caution">
    <text evidence="1">The sequence shown here is derived from an EMBL/GenBank/DDBJ whole genome shotgun (WGS) entry which is preliminary data.</text>
</comment>
<evidence type="ECO:0000313" key="2">
    <source>
        <dbReference type="Proteomes" id="UP001432027"/>
    </source>
</evidence>
<proteinExistence type="predicted"/>
<name>A0AAV5SN51_9BILA</name>
<sequence>MCPQYLRVLVRLSELFSNEKSRLLLCLQPFRSSIHPTCKPLHCEQRLIHHRNNHQVQIHICLLRSLVWSQCS</sequence>
<dbReference type="AlphaFoldDB" id="A0AAV5SN51"/>
<gene>
    <name evidence="1" type="ORF">PENTCL1PPCAC_3211</name>
</gene>
<protein>
    <submittedName>
        <fullName evidence="1">Uncharacterized protein</fullName>
    </submittedName>
</protein>